<organism evidence="3 4">
    <name type="scientific">Saccharopolyspora elongata</name>
    <dbReference type="NCBI Taxonomy" id="2530387"/>
    <lineage>
        <taxon>Bacteria</taxon>
        <taxon>Bacillati</taxon>
        <taxon>Actinomycetota</taxon>
        <taxon>Actinomycetes</taxon>
        <taxon>Pseudonocardiales</taxon>
        <taxon>Pseudonocardiaceae</taxon>
        <taxon>Saccharopolyspora</taxon>
    </lineage>
</organism>
<dbReference type="OrthoDB" id="3697135at2"/>
<keyword evidence="1" id="KW-0472">Membrane</keyword>
<feature type="transmembrane region" description="Helical" evidence="1">
    <location>
        <begin position="20"/>
        <end position="43"/>
    </location>
</feature>
<dbReference type="AlphaFoldDB" id="A0A4R4YDY1"/>
<gene>
    <name evidence="3" type="ORF">E1288_32925</name>
</gene>
<dbReference type="Pfam" id="PF07811">
    <property type="entry name" value="TadE"/>
    <property type="match status" value="1"/>
</dbReference>
<dbReference type="RefSeq" id="WP_132492257.1">
    <property type="nucleotide sequence ID" value="NZ_SMKW01000059.1"/>
</dbReference>
<keyword evidence="4" id="KW-1185">Reference proteome</keyword>
<keyword evidence="1" id="KW-1133">Transmembrane helix</keyword>
<evidence type="ECO:0000313" key="4">
    <source>
        <dbReference type="Proteomes" id="UP000294947"/>
    </source>
</evidence>
<evidence type="ECO:0000259" key="2">
    <source>
        <dbReference type="Pfam" id="PF07811"/>
    </source>
</evidence>
<feature type="domain" description="TadE-like" evidence="2">
    <location>
        <begin position="16"/>
        <end position="57"/>
    </location>
</feature>
<name>A0A4R4YDY1_9PSEU</name>
<comment type="caution">
    <text evidence="3">The sequence shown here is derived from an EMBL/GenBank/DDBJ whole genome shotgun (WGS) entry which is preliminary data.</text>
</comment>
<evidence type="ECO:0000313" key="3">
    <source>
        <dbReference type="EMBL" id="TDD41382.1"/>
    </source>
</evidence>
<keyword evidence="1" id="KW-0812">Transmembrane</keyword>
<evidence type="ECO:0000256" key="1">
    <source>
        <dbReference type="SAM" id="Phobius"/>
    </source>
</evidence>
<dbReference type="InterPro" id="IPR012495">
    <property type="entry name" value="TadE-like_dom"/>
</dbReference>
<dbReference type="Proteomes" id="UP000294947">
    <property type="component" value="Unassembled WGS sequence"/>
</dbReference>
<protein>
    <submittedName>
        <fullName evidence="3">Pilus assembly protein</fullName>
    </submittedName>
</protein>
<sequence length="137" mass="14504">MRHTHPRQESGDRDAGSVAVELAVLAPLALILLVTVLQAGLWWHTRTLCHSAAQHGVQAARTVTGTTGDAHTAATSFLHRAGGLVGDPVVTASVDARQVRVQVAATAPRILPIPGLERVEQEARAAKERFTVPGEMP</sequence>
<reference evidence="3 4" key="1">
    <citation type="submission" date="2019-03" db="EMBL/GenBank/DDBJ databases">
        <title>Draft genome sequences of novel Actinobacteria.</title>
        <authorList>
            <person name="Sahin N."/>
            <person name="Ay H."/>
            <person name="Saygin H."/>
        </authorList>
    </citation>
    <scope>NUCLEOTIDE SEQUENCE [LARGE SCALE GENOMIC DNA]</scope>
    <source>
        <strain evidence="3 4">7K502</strain>
    </source>
</reference>
<dbReference type="EMBL" id="SMKW01000059">
    <property type="protein sequence ID" value="TDD41382.1"/>
    <property type="molecule type" value="Genomic_DNA"/>
</dbReference>
<accession>A0A4R4YDY1</accession>
<proteinExistence type="predicted"/>